<feature type="region of interest" description="Disordered" evidence="1">
    <location>
        <begin position="91"/>
        <end position="111"/>
    </location>
</feature>
<sequence length="543" mass="58632">MTTTEDTELIRRLADDFSALQDAVLARMNGICAPENVAALEDPSLAGPITVVLAHADVLARGAVRRAELSVQPRERLRPLRADARKVRQARSQAEAVYKERRAVHPSGTPRPVGPLELRVARRAFPAAFAHALRQELRARGLPDGTPQAPESDLARWAWEQKTAGDELPVEVRELRDCDDDAFVQALLRDACEEENTHLRHDALAERWSRHARTALAWGRYAIGQAERSVLAAPPSARRTRLDALDDAYQDTAVLAARAREAQLRSMDLHDRMRARMATGPFAELVAQCRAAALARFADAEPELWRTMGELTARHQADCPEQADGCRRCHRALAGLVADTVPAASGKVGVAEPETATAPAADDRYALLTDLPDTAVVAVADAAVGDESALCGYGWAAEDGTTGHGDSLASSSGEAEVIGICAAALSLQERHDDAPVVILCDSTEAVDAVDTALLAGDPAAAHRTLLFPESRQLMDRLLSHRHRVQVRWLKGHIGHDLNETADAFARLALRRANGRTPRAAARREEARILRSLGPGLGSLAAAA</sequence>
<dbReference type="InterPro" id="IPR002156">
    <property type="entry name" value="RNaseH_domain"/>
</dbReference>
<evidence type="ECO:0000313" key="3">
    <source>
        <dbReference type="EMBL" id="MBP0459933.1"/>
    </source>
</evidence>
<protein>
    <recommendedName>
        <fullName evidence="2">RNase H type-1 domain-containing protein</fullName>
    </recommendedName>
</protein>
<name>A0A940MK00_9ACTN</name>
<dbReference type="AlphaFoldDB" id="A0A940MK00"/>
<dbReference type="RefSeq" id="WP_209342147.1">
    <property type="nucleotide sequence ID" value="NZ_JAGIQL010000092.1"/>
</dbReference>
<reference evidence="3" key="1">
    <citation type="submission" date="2021-03" db="EMBL/GenBank/DDBJ databases">
        <title>Whole genome sequence of Streptomyces bomunensis MMS17-BM035.</title>
        <authorList>
            <person name="Lee J.H."/>
        </authorList>
    </citation>
    <scope>NUCLEOTIDE SEQUENCE</scope>
    <source>
        <strain evidence="3">MMS17-BM035</strain>
    </source>
</reference>
<dbReference type="PROSITE" id="PS50879">
    <property type="entry name" value="RNASE_H_1"/>
    <property type="match status" value="1"/>
</dbReference>
<accession>A0A940MK00</accession>
<gene>
    <name evidence="3" type="ORF">JFN87_20900</name>
</gene>
<evidence type="ECO:0000313" key="4">
    <source>
        <dbReference type="Proteomes" id="UP000670475"/>
    </source>
</evidence>
<feature type="domain" description="RNase H type-1" evidence="2">
    <location>
        <begin position="372"/>
        <end position="510"/>
    </location>
</feature>
<dbReference type="Pfam" id="PF00075">
    <property type="entry name" value="RNase_H"/>
    <property type="match status" value="1"/>
</dbReference>
<dbReference type="InterPro" id="IPR012337">
    <property type="entry name" value="RNaseH-like_sf"/>
</dbReference>
<dbReference type="Gene3D" id="3.30.420.10">
    <property type="entry name" value="Ribonuclease H-like superfamily/Ribonuclease H"/>
    <property type="match status" value="1"/>
</dbReference>
<proteinExistence type="predicted"/>
<organism evidence="3 4">
    <name type="scientific">Streptomyces montanisoli</name>
    <dbReference type="NCBI Taxonomy" id="2798581"/>
    <lineage>
        <taxon>Bacteria</taxon>
        <taxon>Bacillati</taxon>
        <taxon>Actinomycetota</taxon>
        <taxon>Actinomycetes</taxon>
        <taxon>Kitasatosporales</taxon>
        <taxon>Streptomycetaceae</taxon>
        <taxon>Streptomyces</taxon>
    </lineage>
</organism>
<comment type="caution">
    <text evidence="3">The sequence shown here is derived from an EMBL/GenBank/DDBJ whole genome shotgun (WGS) entry which is preliminary data.</text>
</comment>
<evidence type="ECO:0000259" key="2">
    <source>
        <dbReference type="PROSITE" id="PS50879"/>
    </source>
</evidence>
<dbReference type="SUPFAM" id="SSF53098">
    <property type="entry name" value="Ribonuclease H-like"/>
    <property type="match status" value="1"/>
</dbReference>
<dbReference type="Proteomes" id="UP000670475">
    <property type="component" value="Unassembled WGS sequence"/>
</dbReference>
<dbReference type="InterPro" id="IPR036397">
    <property type="entry name" value="RNaseH_sf"/>
</dbReference>
<dbReference type="GO" id="GO:0003676">
    <property type="term" value="F:nucleic acid binding"/>
    <property type="evidence" value="ECO:0007669"/>
    <property type="project" value="InterPro"/>
</dbReference>
<dbReference type="GO" id="GO:0004523">
    <property type="term" value="F:RNA-DNA hybrid ribonuclease activity"/>
    <property type="evidence" value="ECO:0007669"/>
    <property type="project" value="InterPro"/>
</dbReference>
<keyword evidence="4" id="KW-1185">Reference proteome</keyword>
<evidence type="ECO:0000256" key="1">
    <source>
        <dbReference type="SAM" id="MobiDB-lite"/>
    </source>
</evidence>
<dbReference type="EMBL" id="JAGIQL010000092">
    <property type="protein sequence ID" value="MBP0459933.1"/>
    <property type="molecule type" value="Genomic_DNA"/>
</dbReference>